<dbReference type="CDD" id="cd01389">
    <property type="entry name" value="HMG-box_ROX1-like"/>
    <property type="match status" value="1"/>
</dbReference>
<proteinExistence type="predicted"/>
<dbReference type="Pfam" id="PF00505">
    <property type="entry name" value="HMG_box"/>
    <property type="match status" value="1"/>
</dbReference>
<name>A0AAD9P495_RIDPI</name>
<reference evidence="4" key="1">
    <citation type="journal article" date="2023" name="Mol. Biol. Evol.">
        <title>Third-Generation Sequencing Reveals the Adaptive Role of the Epigenome in Three Deep-Sea Polychaetes.</title>
        <authorList>
            <person name="Perez M."/>
            <person name="Aroh O."/>
            <person name="Sun Y."/>
            <person name="Lan Y."/>
            <person name="Juniper S.K."/>
            <person name="Young C.R."/>
            <person name="Angers B."/>
            <person name="Qian P.Y."/>
        </authorList>
    </citation>
    <scope>NUCLEOTIDE SEQUENCE</scope>
    <source>
        <strain evidence="4">R07B-5</strain>
    </source>
</reference>
<feature type="region of interest" description="Disordered" evidence="2">
    <location>
        <begin position="502"/>
        <end position="616"/>
    </location>
</feature>
<gene>
    <name evidence="4" type="ORF">NP493_152g03000</name>
</gene>
<evidence type="ECO:0000313" key="5">
    <source>
        <dbReference type="Proteomes" id="UP001209878"/>
    </source>
</evidence>
<dbReference type="Proteomes" id="UP001209878">
    <property type="component" value="Unassembled WGS sequence"/>
</dbReference>
<evidence type="ECO:0000256" key="1">
    <source>
        <dbReference type="PROSITE-ProRule" id="PRU00267"/>
    </source>
</evidence>
<dbReference type="GO" id="GO:0003677">
    <property type="term" value="F:DNA binding"/>
    <property type="evidence" value="ECO:0007669"/>
    <property type="project" value="UniProtKB-UniRule"/>
</dbReference>
<sequence>MIFANEHRRQFQAMYPTDTNNQISTRLGDAWHNLPKERKADYFTRARAEDQEHKRKYPFYHYTPSLSKHFKQEMKRVKYINRIRLLSPSSSADSLTSSAKPQQAVMRVAILNCSEAGGATSSTSTSAISTSAIAPPTTLPPPPPLSSVASQTHPVLQHTIQTAPMFGRPLIQQPLWVASSPFVHTLVPQPLHTTKILFPSQSYFGPGVDGTMTAQPRLCEYHLSAHAASEQQRYNSQRKVEPSLDAHLLVPETLSQAVLEQITPVMQPRSSPVAGVAHKSSGGDDHYGGVEAKIAAMAPAAPDCYTPPPHMIIPMPPGDPKPIGFEYCGNAGLYPYVVQATSDPWQAERRKFDTFMAAQQMTTMPANILHVSDDETVCAASALMALTTRYNGQYPMEAPRDFNSAMMHAGPKLAVYSPTAVSSSYQYSRPVARPPIVGLPPIESVLFHSKSTRSRRDTCSTSTIGISDSASAACRSRSSSPSTSQCISGAFRLLLDDDNADEDRMRYSTDSPHSVASLHRDSSSSTSSEVSRSEPELTRSATDVRSQQRDTSPTSTDDDVTSSDIHAATNDTSPKNLENTQRDNDHVGDRPTTPAYKEDDHYNNHQREHGARSGTTFFPLGDLTGREYDKKTGCPSVIFLPCKASFAADLGWEPDLLPTPEEMVTHHQQSAPLSVDHVDDHRTKTCTSAVQCS</sequence>
<keyword evidence="5" id="KW-1185">Reference proteome</keyword>
<dbReference type="AlphaFoldDB" id="A0AAD9P495"/>
<dbReference type="Gene3D" id="1.10.30.10">
    <property type="entry name" value="High mobility group box domain"/>
    <property type="match status" value="1"/>
</dbReference>
<feature type="domain" description="HMG box" evidence="3">
    <location>
        <begin position="1"/>
        <end position="61"/>
    </location>
</feature>
<keyword evidence="1" id="KW-0539">Nucleus</keyword>
<organism evidence="4 5">
    <name type="scientific">Ridgeia piscesae</name>
    <name type="common">Tubeworm</name>
    <dbReference type="NCBI Taxonomy" id="27915"/>
    <lineage>
        <taxon>Eukaryota</taxon>
        <taxon>Metazoa</taxon>
        <taxon>Spiralia</taxon>
        <taxon>Lophotrochozoa</taxon>
        <taxon>Annelida</taxon>
        <taxon>Polychaeta</taxon>
        <taxon>Sedentaria</taxon>
        <taxon>Canalipalpata</taxon>
        <taxon>Sabellida</taxon>
        <taxon>Siboglinidae</taxon>
        <taxon>Ridgeia</taxon>
    </lineage>
</organism>
<dbReference type="PROSITE" id="PS50118">
    <property type="entry name" value="HMG_BOX_2"/>
    <property type="match status" value="1"/>
</dbReference>
<evidence type="ECO:0000259" key="3">
    <source>
        <dbReference type="PROSITE" id="PS50118"/>
    </source>
</evidence>
<evidence type="ECO:0000313" key="4">
    <source>
        <dbReference type="EMBL" id="KAK2187873.1"/>
    </source>
</evidence>
<dbReference type="SMART" id="SM00398">
    <property type="entry name" value="HMG"/>
    <property type="match status" value="1"/>
</dbReference>
<dbReference type="EMBL" id="JAODUO010000152">
    <property type="protein sequence ID" value="KAK2187873.1"/>
    <property type="molecule type" value="Genomic_DNA"/>
</dbReference>
<protein>
    <recommendedName>
        <fullName evidence="3">HMG box domain-containing protein</fullName>
    </recommendedName>
</protein>
<dbReference type="GO" id="GO:0005634">
    <property type="term" value="C:nucleus"/>
    <property type="evidence" value="ECO:0007669"/>
    <property type="project" value="UniProtKB-UniRule"/>
</dbReference>
<keyword evidence="1" id="KW-0238">DNA-binding</keyword>
<dbReference type="InterPro" id="IPR036910">
    <property type="entry name" value="HMG_box_dom_sf"/>
</dbReference>
<accession>A0AAD9P495</accession>
<feature type="compositionally biased region" description="Basic and acidic residues" evidence="2">
    <location>
        <begin position="580"/>
        <end position="589"/>
    </location>
</feature>
<feature type="compositionally biased region" description="Basic and acidic residues" evidence="2">
    <location>
        <begin position="596"/>
        <end position="611"/>
    </location>
</feature>
<feature type="compositionally biased region" description="Polar residues" evidence="2">
    <location>
        <begin position="569"/>
        <end position="579"/>
    </location>
</feature>
<feature type="DNA-binding region" description="HMG box" evidence="1">
    <location>
        <begin position="1"/>
        <end position="61"/>
    </location>
</feature>
<comment type="caution">
    <text evidence="4">The sequence shown here is derived from an EMBL/GenBank/DDBJ whole genome shotgun (WGS) entry which is preliminary data.</text>
</comment>
<dbReference type="SUPFAM" id="SSF47095">
    <property type="entry name" value="HMG-box"/>
    <property type="match status" value="1"/>
</dbReference>
<evidence type="ECO:0000256" key="2">
    <source>
        <dbReference type="SAM" id="MobiDB-lite"/>
    </source>
</evidence>
<dbReference type="InterPro" id="IPR009071">
    <property type="entry name" value="HMG_box_dom"/>
</dbReference>